<keyword evidence="1" id="KW-0472">Membrane</keyword>
<keyword evidence="1" id="KW-0812">Transmembrane</keyword>
<gene>
    <name evidence="2" type="ORF">Klosneuvirus_2_293</name>
</gene>
<evidence type="ECO:0000313" key="2">
    <source>
        <dbReference type="EMBL" id="ARF11857.1"/>
    </source>
</evidence>
<feature type="transmembrane region" description="Helical" evidence="1">
    <location>
        <begin position="54"/>
        <end position="71"/>
    </location>
</feature>
<accession>A0A1V0SJF2</accession>
<reference evidence="2" key="1">
    <citation type="journal article" date="2017" name="Science">
        <title>Giant viruses with an expanded complement of translation system components.</title>
        <authorList>
            <person name="Schulz F."/>
            <person name="Yutin N."/>
            <person name="Ivanova N.N."/>
            <person name="Ortega D.R."/>
            <person name="Lee T.K."/>
            <person name="Vierheilig J."/>
            <person name="Daims H."/>
            <person name="Horn M."/>
            <person name="Wagner M."/>
            <person name="Jensen G.J."/>
            <person name="Kyrpides N.C."/>
            <person name="Koonin E.V."/>
            <person name="Woyke T."/>
        </authorList>
    </citation>
    <scope>NUCLEOTIDE SEQUENCE</scope>
    <source>
        <strain evidence="2">KNV1</strain>
    </source>
</reference>
<name>A0A1V0SJF2_9VIRU</name>
<protein>
    <submittedName>
        <fullName evidence="2">Uncharacterized protein</fullName>
    </submittedName>
</protein>
<organism evidence="2">
    <name type="scientific">Klosneuvirus KNV1</name>
    <dbReference type="NCBI Taxonomy" id="1977640"/>
    <lineage>
        <taxon>Viruses</taxon>
        <taxon>Varidnaviria</taxon>
        <taxon>Bamfordvirae</taxon>
        <taxon>Nucleocytoviricota</taxon>
        <taxon>Megaviricetes</taxon>
        <taxon>Imitervirales</taxon>
        <taxon>Mimiviridae</taxon>
        <taxon>Klosneuvirinae</taxon>
        <taxon>Klosneuvirus</taxon>
    </lineage>
</organism>
<evidence type="ECO:0000256" key="1">
    <source>
        <dbReference type="SAM" id="Phobius"/>
    </source>
</evidence>
<sequence length="260" mass="30204">MDYYTGKQPNLVGPIMKSTVNKVTKLQPSNNTISDKITTYVNDFYNTYIAENKMIVLVLLLAIIYLIYRYYAVKEKKPMITEKFTDDEEKNLMKDIMDYQTRHLRYDNPPSMNPTQPLEDQEDDVFYPPDPLPVRLPEKGIVYTRNIYENPPAYPPMNHTNYDHDNVYKNSSRSYYDGTYNTYQNAKDTNIINPYDWSNNFNTNTGKFVTGMTNTNAQVMNEYQTSIDNKNGNLINALNNGTEFINANNPGYDIDPPYAM</sequence>
<keyword evidence="1" id="KW-1133">Transmembrane helix</keyword>
<dbReference type="EMBL" id="KY684109">
    <property type="protein sequence ID" value="ARF11857.1"/>
    <property type="molecule type" value="Genomic_DNA"/>
</dbReference>
<proteinExistence type="predicted"/>